<dbReference type="Pfam" id="PF14622">
    <property type="entry name" value="Ribonucleas_3_3"/>
    <property type="match status" value="1"/>
</dbReference>
<keyword evidence="7" id="KW-0695">RNA-directed DNA polymerase</keyword>
<dbReference type="InterPro" id="IPR036389">
    <property type="entry name" value="RNase_III_sf"/>
</dbReference>
<dbReference type="Pfam" id="PF00078">
    <property type="entry name" value="RVT_1"/>
    <property type="match status" value="1"/>
</dbReference>
<dbReference type="InterPro" id="IPR000999">
    <property type="entry name" value="RNase_III_dom"/>
</dbReference>
<evidence type="ECO:0000256" key="7">
    <source>
        <dbReference type="ARBA" id="ARBA00022918"/>
    </source>
</evidence>
<evidence type="ECO:0000256" key="2">
    <source>
        <dbReference type="ARBA" id="ARBA00022679"/>
    </source>
</evidence>
<evidence type="ECO:0000256" key="3">
    <source>
        <dbReference type="ARBA" id="ARBA00022695"/>
    </source>
</evidence>
<keyword evidence="6" id="KW-0378">Hydrolase</keyword>
<feature type="signal peptide" evidence="8">
    <location>
        <begin position="1"/>
        <end position="27"/>
    </location>
</feature>
<dbReference type="InterPro" id="IPR041577">
    <property type="entry name" value="RT_RNaseH_2"/>
</dbReference>
<dbReference type="SMART" id="SM00535">
    <property type="entry name" value="RIBOc"/>
    <property type="match status" value="1"/>
</dbReference>
<dbReference type="FunFam" id="3.30.70.270:FF:000003">
    <property type="entry name" value="Transposon Ty3-G Gag-Pol polyprotein"/>
    <property type="match status" value="1"/>
</dbReference>
<keyword evidence="4" id="KW-0540">Nuclease</keyword>
<dbReference type="InterPro" id="IPR043502">
    <property type="entry name" value="DNA/RNA_pol_sf"/>
</dbReference>
<evidence type="ECO:0000313" key="10">
    <source>
        <dbReference type="EMBL" id="GEU49498.1"/>
    </source>
</evidence>
<gene>
    <name evidence="10" type="ORF">Tci_021476</name>
</gene>
<dbReference type="AlphaFoldDB" id="A0A6L2KJ66"/>
<dbReference type="GO" id="GO:0004525">
    <property type="term" value="F:ribonuclease III activity"/>
    <property type="evidence" value="ECO:0007669"/>
    <property type="project" value="InterPro"/>
</dbReference>
<keyword evidence="2" id="KW-0808">Transferase</keyword>
<comment type="caution">
    <text evidence="10">The sequence shown here is derived from an EMBL/GenBank/DDBJ whole genome shotgun (WGS) entry which is preliminary data.</text>
</comment>
<dbReference type="InterPro" id="IPR043128">
    <property type="entry name" value="Rev_trsase/Diguanyl_cyclase"/>
</dbReference>
<dbReference type="GO" id="GO:0006508">
    <property type="term" value="P:proteolysis"/>
    <property type="evidence" value="ECO:0007669"/>
    <property type="project" value="UniProtKB-KW"/>
</dbReference>
<dbReference type="GO" id="GO:0006396">
    <property type="term" value="P:RNA processing"/>
    <property type="evidence" value="ECO:0007669"/>
    <property type="project" value="InterPro"/>
</dbReference>
<name>A0A6L2KJ66_TANCI</name>
<dbReference type="PANTHER" id="PTHR24559">
    <property type="entry name" value="TRANSPOSON TY3-I GAG-POL POLYPROTEIN"/>
    <property type="match status" value="1"/>
</dbReference>
<accession>A0A6L2KJ66</accession>
<dbReference type="SUPFAM" id="SSF56672">
    <property type="entry name" value="DNA/RNA polymerases"/>
    <property type="match status" value="1"/>
</dbReference>
<evidence type="ECO:0000259" key="9">
    <source>
        <dbReference type="PROSITE" id="PS50142"/>
    </source>
</evidence>
<sequence length="995" mass="112598">MCLRLTLPVLLLIIAAIVLSSPPTVSARSSQSFSDALEEIQNNLNYEFKNNELLRRAMTGSSYSEENGKDFGILARSQSSSFSLALETLQKHLNYEFKNIGLLRRAMTHSSYSEENSKAFSILGQSIIETTVALRALIKDIDISSKDLNDKISEVSKVDTSCAVDGMRLGLQNVVRVSSSTDSSTSSIVCGAFRAIFGAVALDTGKSDDASNVFWVVHGGAGKAVPMGEGRSRFSRMSKLEFPKFYGDDVKGWMFRIKQFITLDGVQDGDRIKMVSIHLFDQALTWHLQFIKTDGEAVAWDVYEATILQRFGAINEYPMAELKTLKYETTVKEYQTSIELKVRMFKPRSLTDAFSLDGLQEATIAALKQRNAPILTTPKTTSGWNANRSVTYPSKSTTTTLALPALNNQTVTKYPANSVSTPRKMLSQKEFAEKRAKNQCFYCDKKYVPGADLTQSLQEYADVFEVPTKLPPERSFDHKIPLKEDNVTINSRPYRYPPSQKDTIEAMVKELLDSSGYHQIRMCESDVYKTAFRTHEGHYEFVVMPFGLTNAPSTFQALMNSVFNPFLRKFTLVFFDDILVYSPSIPEHIDHLRRVLQVIREHNLFAKQSKCVFGTTQVEYLGHIISAQRWNPQAQEAFEKLQQAMIQSPVLALSNFNEEFVIETDALGIGLGELLAAVLALQKWRGYLLDRHFKIRTNHFSLKNVLYQRLTTPFQSKWLPKLLGFDHEIEYKRGADNAATDALSRIERQGVLFSLLAGTSNELMDVVIATWTSDSSLQAIIKGLQDKTLVNSNALNTTPYEVVYGQVPPLHIPYTAKDSLVEDVDRTLQAREKVVQLLKFNLKKAQDRMKSQADKRSDRSFEVNDWVYLKLQPYRQLTVRQHKFSSKFFGPFQVLAKVGKVAYKLKLPDNAKVHHVSQLKPCYSDSVSMGSFHLCDNEGLLAATPLKLLDQRMVKHNNKMVVFGLIQWSNRSEEDATWERLEDLLARYPEFTLDP</sequence>
<dbReference type="CDD" id="cd01647">
    <property type="entry name" value="RT_LTR"/>
    <property type="match status" value="1"/>
</dbReference>
<keyword evidence="1" id="KW-0645">Protease</keyword>
<dbReference type="PROSITE" id="PS50142">
    <property type="entry name" value="RNASE_3_2"/>
    <property type="match status" value="1"/>
</dbReference>
<reference evidence="10" key="1">
    <citation type="journal article" date="2019" name="Sci. Rep.">
        <title>Draft genome of Tanacetum cinerariifolium, the natural source of mosquito coil.</title>
        <authorList>
            <person name="Yamashiro T."/>
            <person name="Shiraishi A."/>
            <person name="Satake H."/>
            <person name="Nakayama K."/>
        </authorList>
    </citation>
    <scope>NUCLEOTIDE SEQUENCE</scope>
</reference>
<feature type="domain" description="RNase III" evidence="9">
    <location>
        <begin position="86"/>
        <end position="205"/>
    </location>
</feature>
<proteinExistence type="predicted"/>
<dbReference type="Gene3D" id="1.10.1520.10">
    <property type="entry name" value="Ribonuclease III domain"/>
    <property type="match status" value="1"/>
</dbReference>
<evidence type="ECO:0000256" key="6">
    <source>
        <dbReference type="ARBA" id="ARBA00022801"/>
    </source>
</evidence>
<dbReference type="InterPro" id="IPR000477">
    <property type="entry name" value="RT_dom"/>
</dbReference>
<dbReference type="Pfam" id="PF17919">
    <property type="entry name" value="RT_RNaseH_2"/>
    <property type="match status" value="1"/>
</dbReference>
<evidence type="ECO:0000256" key="1">
    <source>
        <dbReference type="ARBA" id="ARBA00022670"/>
    </source>
</evidence>
<evidence type="ECO:0000256" key="8">
    <source>
        <dbReference type="SAM" id="SignalP"/>
    </source>
</evidence>
<keyword evidence="3" id="KW-0548">Nucleotidyltransferase</keyword>
<dbReference type="InterPro" id="IPR056924">
    <property type="entry name" value="SH3_Tf2-1"/>
</dbReference>
<dbReference type="FunFam" id="3.10.10.10:FF:000007">
    <property type="entry name" value="Retrovirus-related Pol polyprotein from transposon 17.6-like Protein"/>
    <property type="match status" value="1"/>
</dbReference>
<keyword evidence="5" id="KW-0255">Endonuclease</keyword>
<dbReference type="PANTHER" id="PTHR24559:SF450">
    <property type="entry name" value="RNA-DIRECTED DNA POLYMERASE HOMOLOG"/>
    <property type="match status" value="1"/>
</dbReference>
<dbReference type="GO" id="GO:0008233">
    <property type="term" value="F:peptidase activity"/>
    <property type="evidence" value="ECO:0007669"/>
    <property type="project" value="UniProtKB-KW"/>
</dbReference>
<dbReference type="SUPFAM" id="SSF69065">
    <property type="entry name" value="RNase III domain-like"/>
    <property type="match status" value="1"/>
</dbReference>
<dbReference type="Gene3D" id="3.10.10.10">
    <property type="entry name" value="HIV Type 1 Reverse Transcriptase, subunit A, domain 1"/>
    <property type="match status" value="1"/>
</dbReference>
<evidence type="ECO:0000256" key="4">
    <source>
        <dbReference type="ARBA" id="ARBA00022722"/>
    </source>
</evidence>
<protein>
    <submittedName>
        <fullName evidence="10">Ribonuclease III domain-containing protein</fullName>
    </submittedName>
</protein>
<organism evidence="10">
    <name type="scientific">Tanacetum cinerariifolium</name>
    <name type="common">Dalmatian daisy</name>
    <name type="synonym">Chrysanthemum cinerariifolium</name>
    <dbReference type="NCBI Taxonomy" id="118510"/>
    <lineage>
        <taxon>Eukaryota</taxon>
        <taxon>Viridiplantae</taxon>
        <taxon>Streptophyta</taxon>
        <taxon>Embryophyta</taxon>
        <taxon>Tracheophyta</taxon>
        <taxon>Spermatophyta</taxon>
        <taxon>Magnoliopsida</taxon>
        <taxon>eudicotyledons</taxon>
        <taxon>Gunneridae</taxon>
        <taxon>Pentapetalae</taxon>
        <taxon>asterids</taxon>
        <taxon>campanulids</taxon>
        <taxon>Asterales</taxon>
        <taxon>Asteraceae</taxon>
        <taxon>Asteroideae</taxon>
        <taxon>Anthemideae</taxon>
        <taxon>Anthemidinae</taxon>
        <taxon>Tanacetum</taxon>
    </lineage>
</organism>
<dbReference type="Pfam" id="PF24626">
    <property type="entry name" value="SH3_Tf2-1"/>
    <property type="match status" value="1"/>
</dbReference>
<dbReference type="GO" id="GO:0003964">
    <property type="term" value="F:RNA-directed DNA polymerase activity"/>
    <property type="evidence" value="ECO:0007669"/>
    <property type="project" value="UniProtKB-KW"/>
</dbReference>
<keyword evidence="8" id="KW-0732">Signal</keyword>
<dbReference type="EMBL" id="BKCJ010002573">
    <property type="protein sequence ID" value="GEU49498.1"/>
    <property type="molecule type" value="Genomic_DNA"/>
</dbReference>
<dbReference type="Gene3D" id="3.30.70.270">
    <property type="match status" value="1"/>
</dbReference>
<feature type="chain" id="PRO_5026961830" evidence="8">
    <location>
        <begin position="28"/>
        <end position="995"/>
    </location>
</feature>
<dbReference type="InterPro" id="IPR053134">
    <property type="entry name" value="RNA-dir_DNA_polymerase"/>
</dbReference>
<evidence type="ECO:0000256" key="5">
    <source>
        <dbReference type="ARBA" id="ARBA00022759"/>
    </source>
</evidence>